<sequence>METYRFEFLSSSGHRSACQLQVCSRHALVVATYRGEGNSVTNECERIALTAVNRHGLNPDRLLFAEHYPDQLWEHYPETFKLITFDQEGDQFVNPSWTELDTRIMNDVLHLLANESL</sequence>
<name>A0ABR6WFL0_9BACT</name>
<evidence type="ECO:0000313" key="1">
    <source>
        <dbReference type="EMBL" id="MBC3795335.1"/>
    </source>
</evidence>
<reference evidence="1 2" key="1">
    <citation type="submission" date="2019-06" db="EMBL/GenBank/DDBJ databases">
        <title>Spirosoma utsteinense sp. nov. isolated from Antarctic ice-free soils.</title>
        <authorList>
            <person name="Tahon G."/>
        </authorList>
    </citation>
    <scope>NUCLEOTIDE SEQUENCE [LARGE SCALE GENOMIC DNA]</scope>
    <source>
        <strain evidence="1 2">LMG 31447</strain>
    </source>
</reference>
<dbReference type="EMBL" id="VFIA01000121">
    <property type="protein sequence ID" value="MBC3795335.1"/>
    <property type="molecule type" value="Genomic_DNA"/>
</dbReference>
<proteinExistence type="predicted"/>
<keyword evidence="2" id="KW-1185">Reference proteome</keyword>
<gene>
    <name evidence="1" type="ORF">FH603_5872</name>
</gene>
<evidence type="ECO:0000313" key="2">
    <source>
        <dbReference type="Proteomes" id="UP000700732"/>
    </source>
</evidence>
<comment type="caution">
    <text evidence="1">The sequence shown here is derived from an EMBL/GenBank/DDBJ whole genome shotgun (WGS) entry which is preliminary data.</text>
</comment>
<dbReference type="RefSeq" id="WP_186742630.1">
    <property type="nucleotide sequence ID" value="NZ_VFIA01000121.1"/>
</dbReference>
<protein>
    <submittedName>
        <fullName evidence="1">Uncharacterized protein</fullName>
    </submittedName>
</protein>
<dbReference type="Proteomes" id="UP000700732">
    <property type="component" value="Unassembled WGS sequence"/>
</dbReference>
<accession>A0ABR6WFL0</accession>
<organism evidence="1 2">
    <name type="scientific">Spirosoma utsteinense</name>
    <dbReference type="NCBI Taxonomy" id="2585773"/>
    <lineage>
        <taxon>Bacteria</taxon>
        <taxon>Pseudomonadati</taxon>
        <taxon>Bacteroidota</taxon>
        <taxon>Cytophagia</taxon>
        <taxon>Cytophagales</taxon>
        <taxon>Cytophagaceae</taxon>
        <taxon>Spirosoma</taxon>
    </lineage>
</organism>